<dbReference type="InterPro" id="IPR050556">
    <property type="entry name" value="Type_II_TA_system_RNase"/>
</dbReference>
<evidence type="ECO:0000256" key="2">
    <source>
        <dbReference type="ARBA" id="ARBA00022649"/>
    </source>
</evidence>
<evidence type="ECO:0000256" key="6">
    <source>
        <dbReference type="ARBA" id="ARBA00022842"/>
    </source>
</evidence>
<evidence type="ECO:0000256" key="7">
    <source>
        <dbReference type="ARBA" id="ARBA00038093"/>
    </source>
</evidence>
<keyword evidence="4" id="KW-0479">Metal-binding</keyword>
<feature type="domain" description="PIN" evidence="8">
    <location>
        <begin position="7"/>
        <end position="125"/>
    </location>
</feature>
<dbReference type="GO" id="GO:0016787">
    <property type="term" value="F:hydrolase activity"/>
    <property type="evidence" value="ECO:0007669"/>
    <property type="project" value="UniProtKB-KW"/>
</dbReference>
<evidence type="ECO:0000256" key="4">
    <source>
        <dbReference type="ARBA" id="ARBA00022723"/>
    </source>
</evidence>
<evidence type="ECO:0000313" key="10">
    <source>
        <dbReference type="Proteomes" id="UP000199024"/>
    </source>
</evidence>
<comment type="cofactor">
    <cofactor evidence="1">
        <name>Mg(2+)</name>
        <dbReference type="ChEBI" id="CHEBI:18420"/>
    </cofactor>
</comment>
<dbReference type="InterPro" id="IPR002716">
    <property type="entry name" value="PIN_dom"/>
</dbReference>
<keyword evidence="5" id="KW-0378">Hydrolase</keyword>
<dbReference type="Proteomes" id="UP000199024">
    <property type="component" value="Unassembled WGS sequence"/>
</dbReference>
<dbReference type="SUPFAM" id="SSF88723">
    <property type="entry name" value="PIN domain-like"/>
    <property type="match status" value="1"/>
</dbReference>
<reference evidence="9 10" key="1">
    <citation type="submission" date="2016-10" db="EMBL/GenBank/DDBJ databases">
        <authorList>
            <person name="de Groot N.N."/>
        </authorList>
    </citation>
    <scope>NUCLEOTIDE SEQUENCE [LARGE SCALE GENOMIC DNA]</scope>
    <source>
        <strain evidence="9 10">DSM 21001</strain>
    </source>
</reference>
<name>A0A1I6LM43_9BACT</name>
<evidence type="ECO:0000259" key="8">
    <source>
        <dbReference type="Pfam" id="PF01850"/>
    </source>
</evidence>
<dbReference type="InterPro" id="IPR029060">
    <property type="entry name" value="PIN-like_dom_sf"/>
</dbReference>
<dbReference type="Gene3D" id="3.40.50.1010">
    <property type="entry name" value="5'-nuclease"/>
    <property type="match status" value="1"/>
</dbReference>
<sequence length="140" mass="16173">MSGFLHDTNIPSETIRPHPDADVMQWRSSQSDKDLFLSVISIGELREGIALLTQGRKRNETELWFRNDLIRHFENRLLPVTHPIAERWKILTAERRLRGVPLHPADGQIAATALEHTLHLVTRNVKDFVHLGDSLFNPWE</sequence>
<dbReference type="AlphaFoldDB" id="A0A1I6LM43"/>
<organism evidence="9 10">
    <name type="scientific">Granulicella pectinivorans</name>
    <dbReference type="NCBI Taxonomy" id="474950"/>
    <lineage>
        <taxon>Bacteria</taxon>
        <taxon>Pseudomonadati</taxon>
        <taxon>Acidobacteriota</taxon>
        <taxon>Terriglobia</taxon>
        <taxon>Terriglobales</taxon>
        <taxon>Acidobacteriaceae</taxon>
        <taxon>Granulicella</taxon>
    </lineage>
</organism>
<keyword evidence="3" id="KW-0540">Nuclease</keyword>
<evidence type="ECO:0000256" key="5">
    <source>
        <dbReference type="ARBA" id="ARBA00022801"/>
    </source>
</evidence>
<evidence type="ECO:0000256" key="3">
    <source>
        <dbReference type="ARBA" id="ARBA00022722"/>
    </source>
</evidence>
<dbReference type="RefSeq" id="WP_089837045.1">
    <property type="nucleotide sequence ID" value="NZ_FOZL01000001.1"/>
</dbReference>
<dbReference type="CDD" id="cd18746">
    <property type="entry name" value="PIN_VapC4-5_FitB-like"/>
    <property type="match status" value="1"/>
</dbReference>
<protein>
    <recommendedName>
        <fullName evidence="8">PIN domain-containing protein</fullName>
    </recommendedName>
</protein>
<keyword evidence="10" id="KW-1185">Reference proteome</keyword>
<dbReference type="STRING" id="474950.SAMN05421771_0930"/>
<comment type="similarity">
    <text evidence="7">Belongs to the PINc/VapC protein family.</text>
</comment>
<dbReference type="GO" id="GO:0004518">
    <property type="term" value="F:nuclease activity"/>
    <property type="evidence" value="ECO:0007669"/>
    <property type="project" value="UniProtKB-KW"/>
</dbReference>
<dbReference type="EMBL" id="FOZL01000001">
    <property type="protein sequence ID" value="SFS04505.1"/>
    <property type="molecule type" value="Genomic_DNA"/>
</dbReference>
<proteinExistence type="inferred from homology"/>
<dbReference type="GO" id="GO:0046872">
    <property type="term" value="F:metal ion binding"/>
    <property type="evidence" value="ECO:0007669"/>
    <property type="project" value="UniProtKB-KW"/>
</dbReference>
<dbReference type="Pfam" id="PF01850">
    <property type="entry name" value="PIN"/>
    <property type="match status" value="1"/>
</dbReference>
<gene>
    <name evidence="9" type="ORF">SAMN05421771_0930</name>
</gene>
<accession>A0A1I6LM43</accession>
<dbReference type="OrthoDB" id="9815354at2"/>
<dbReference type="PANTHER" id="PTHR33653">
    <property type="entry name" value="RIBONUCLEASE VAPC2"/>
    <property type="match status" value="1"/>
</dbReference>
<dbReference type="PANTHER" id="PTHR33653:SF1">
    <property type="entry name" value="RIBONUCLEASE VAPC2"/>
    <property type="match status" value="1"/>
</dbReference>
<evidence type="ECO:0000313" key="9">
    <source>
        <dbReference type="EMBL" id="SFS04505.1"/>
    </source>
</evidence>
<keyword evidence="2" id="KW-1277">Toxin-antitoxin system</keyword>
<evidence type="ECO:0000256" key="1">
    <source>
        <dbReference type="ARBA" id="ARBA00001946"/>
    </source>
</evidence>
<keyword evidence="6" id="KW-0460">Magnesium</keyword>